<reference evidence="15" key="1">
    <citation type="journal article" date="2023" name="IScience">
        <title>Live-bearing cockroach genome reveals convergent evolutionary mechanisms linked to viviparity in insects and beyond.</title>
        <authorList>
            <person name="Fouks B."/>
            <person name="Harrison M.C."/>
            <person name="Mikhailova A.A."/>
            <person name="Marchal E."/>
            <person name="English S."/>
            <person name="Carruthers M."/>
            <person name="Jennings E.C."/>
            <person name="Chiamaka E.L."/>
            <person name="Frigard R.A."/>
            <person name="Pippel M."/>
            <person name="Attardo G.M."/>
            <person name="Benoit J.B."/>
            <person name="Bornberg-Bauer E."/>
            <person name="Tobe S.S."/>
        </authorList>
    </citation>
    <scope>NUCLEOTIDE SEQUENCE</scope>
    <source>
        <strain evidence="15">Stay&amp;Tobe</strain>
    </source>
</reference>
<organism evidence="15 16">
    <name type="scientific">Diploptera punctata</name>
    <name type="common">Pacific beetle cockroach</name>
    <dbReference type="NCBI Taxonomy" id="6984"/>
    <lineage>
        <taxon>Eukaryota</taxon>
        <taxon>Metazoa</taxon>
        <taxon>Ecdysozoa</taxon>
        <taxon>Arthropoda</taxon>
        <taxon>Hexapoda</taxon>
        <taxon>Insecta</taxon>
        <taxon>Pterygota</taxon>
        <taxon>Neoptera</taxon>
        <taxon>Polyneoptera</taxon>
        <taxon>Dictyoptera</taxon>
        <taxon>Blattodea</taxon>
        <taxon>Blaberoidea</taxon>
        <taxon>Blaberidae</taxon>
        <taxon>Diplopterinae</taxon>
        <taxon>Diploptera</taxon>
    </lineage>
</organism>
<evidence type="ECO:0000313" key="16">
    <source>
        <dbReference type="Proteomes" id="UP001233999"/>
    </source>
</evidence>
<dbReference type="InterPro" id="IPR050476">
    <property type="entry name" value="Insect_CytP450_Detox"/>
</dbReference>
<keyword evidence="11 14" id="KW-0503">Monooxygenase</keyword>
<evidence type="ECO:0000256" key="7">
    <source>
        <dbReference type="ARBA" id="ARBA00022824"/>
    </source>
</evidence>
<evidence type="ECO:0000256" key="2">
    <source>
        <dbReference type="ARBA" id="ARBA00004174"/>
    </source>
</evidence>
<evidence type="ECO:0000256" key="1">
    <source>
        <dbReference type="ARBA" id="ARBA00001971"/>
    </source>
</evidence>
<dbReference type="PRINTS" id="PR00385">
    <property type="entry name" value="P450"/>
</dbReference>
<evidence type="ECO:0000256" key="4">
    <source>
        <dbReference type="ARBA" id="ARBA00010617"/>
    </source>
</evidence>
<comment type="subcellular location">
    <subcellularLocation>
        <location evidence="3">Endoplasmic reticulum membrane</location>
        <topology evidence="3">Peripheral membrane protein</topology>
    </subcellularLocation>
    <subcellularLocation>
        <location evidence="2">Microsome membrane</location>
        <topology evidence="2">Peripheral membrane protein</topology>
    </subcellularLocation>
</comment>
<keyword evidence="6 13" id="KW-0479">Metal-binding</keyword>
<dbReference type="Proteomes" id="UP001233999">
    <property type="component" value="Unassembled WGS sequence"/>
</dbReference>
<comment type="caution">
    <text evidence="15">The sequence shown here is derived from an EMBL/GenBank/DDBJ whole genome shotgun (WGS) entry which is preliminary data.</text>
</comment>
<evidence type="ECO:0000256" key="13">
    <source>
        <dbReference type="PIRSR" id="PIRSR602401-1"/>
    </source>
</evidence>
<dbReference type="InterPro" id="IPR017972">
    <property type="entry name" value="Cyt_P450_CS"/>
</dbReference>
<name>A0AAD8EFH6_DIPPU</name>
<dbReference type="FunFam" id="1.10.630.10:FF:000182">
    <property type="entry name" value="Cytochrome P450 3A4"/>
    <property type="match status" value="1"/>
</dbReference>
<sequence>KSAEIGEVLEVKEIVAKFTTDVIASCAFGIQCNCLKDPDAEFRKWGKKIVESRFEQILRDLLYITMPSLAIKLKISNTPNDITTFFRSLVQETVSFREKHCVSRKDFIQLLIQLKNGDNIVLLILTLDHDEYGNGMSISRIEYETKKAAPVFVLLIGGFETSSTTISFCLYELALNKVIQDRLRNEMDEVLKKHGGQITYEAVQEMEYLDNFKRREEICETLRKYPPVSFLARECTKEYRIPDTNITVDKGVQIVIPNQALQYDPQYFPEPEKFDPDRFREDVSAKRHRFVYLPFGEGPRICIGMRFGMMQTKVGLINLLLNYQFDVCYKTSIPLIKDPKQFITSSKHGIWLSISQRSLETHM</sequence>
<dbReference type="PRINTS" id="PR00463">
    <property type="entry name" value="EP450I"/>
</dbReference>
<evidence type="ECO:0000256" key="9">
    <source>
        <dbReference type="ARBA" id="ARBA00023002"/>
    </source>
</evidence>
<feature type="binding site" description="axial binding residue" evidence="13">
    <location>
        <position position="302"/>
    </location>
    <ligand>
        <name>heme</name>
        <dbReference type="ChEBI" id="CHEBI:30413"/>
    </ligand>
    <ligandPart>
        <name>Fe</name>
        <dbReference type="ChEBI" id="CHEBI:18248"/>
    </ligandPart>
</feature>
<evidence type="ECO:0000256" key="12">
    <source>
        <dbReference type="ARBA" id="ARBA00023136"/>
    </source>
</evidence>
<dbReference type="GO" id="GO:0004497">
    <property type="term" value="F:monooxygenase activity"/>
    <property type="evidence" value="ECO:0007669"/>
    <property type="project" value="UniProtKB-KW"/>
</dbReference>
<dbReference type="GO" id="GO:0005789">
    <property type="term" value="C:endoplasmic reticulum membrane"/>
    <property type="evidence" value="ECO:0007669"/>
    <property type="project" value="UniProtKB-SubCell"/>
</dbReference>
<feature type="non-terminal residue" evidence="15">
    <location>
        <position position="363"/>
    </location>
</feature>
<dbReference type="InterPro" id="IPR036396">
    <property type="entry name" value="Cyt_P450_sf"/>
</dbReference>
<dbReference type="EMBL" id="JASPKZ010006048">
    <property type="protein sequence ID" value="KAJ9587924.1"/>
    <property type="molecule type" value="Genomic_DNA"/>
</dbReference>
<gene>
    <name evidence="15" type="ORF">L9F63_018643</name>
</gene>
<evidence type="ECO:0000256" key="11">
    <source>
        <dbReference type="ARBA" id="ARBA00023033"/>
    </source>
</evidence>
<proteinExistence type="inferred from homology"/>
<accession>A0AAD8EFH6</accession>
<keyword evidence="10 13" id="KW-0408">Iron</keyword>
<dbReference type="GO" id="GO:0020037">
    <property type="term" value="F:heme binding"/>
    <property type="evidence" value="ECO:0007669"/>
    <property type="project" value="InterPro"/>
</dbReference>
<dbReference type="InterPro" id="IPR001128">
    <property type="entry name" value="Cyt_P450"/>
</dbReference>
<keyword evidence="7" id="KW-0256">Endoplasmic reticulum</keyword>
<keyword evidence="9 14" id="KW-0560">Oxidoreductase</keyword>
<dbReference type="InterPro" id="IPR002401">
    <property type="entry name" value="Cyt_P450_E_grp-I"/>
</dbReference>
<evidence type="ECO:0000256" key="3">
    <source>
        <dbReference type="ARBA" id="ARBA00004406"/>
    </source>
</evidence>
<dbReference type="PANTHER" id="PTHR24292:SF54">
    <property type="entry name" value="CYP9F3-RELATED"/>
    <property type="match status" value="1"/>
</dbReference>
<reference evidence="15" key="2">
    <citation type="submission" date="2023-05" db="EMBL/GenBank/DDBJ databases">
        <authorList>
            <person name="Fouks B."/>
        </authorList>
    </citation>
    <scope>NUCLEOTIDE SEQUENCE</scope>
    <source>
        <strain evidence="15">Stay&amp;Tobe</strain>
        <tissue evidence="15">Testes</tissue>
    </source>
</reference>
<dbReference type="Pfam" id="PF00067">
    <property type="entry name" value="p450"/>
    <property type="match status" value="1"/>
</dbReference>
<keyword evidence="5 13" id="KW-0349">Heme</keyword>
<keyword evidence="12" id="KW-0472">Membrane</keyword>
<dbReference type="GO" id="GO:0005506">
    <property type="term" value="F:iron ion binding"/>
    <property type="evidence" value="ECO:0007669"/>
    <property type="project" value="InterPro"/>
</dbReference>
<keyword evidence="16" id="KW-1185">Reference proteome</keyword>
<evidence type="ECO:0000256" key="14">
    <source>
        <dbReference type="RuleBase" id="RU000461"/>
    </source>
</evidence>
<protein>
    <recommendedName>
        <fullName evidence="17">Cytochrome P450</fullName>
    </recommendedName>
</protein>
<evidence type="ECO:0008006" key="17">
    <source>
        <dbReference type="Google" id="ProtNLM"/>
    </source>
</evidence>
<keyword evidence="8" id="KW-0492">Microsome</keyword>
<evidence type="ECO:0000256" key="5">
    <source>
        <dbReference type="ARBA" id="ARBA00022617"/>
    </source>
</evidence>
<dbReference type="SUPFAM" id="SSF48264">
    <property type="entry name" value="Cytochrome P450"/>
    <property type="match status" value="1"/>
</dbReference>
<evidence type="ECO:0000256" key="10">
    <source>
        <dbReference type="ARBA" id="ARBA00023004"/>
    </source>
</evidence>
<dbReference type="GO" id="GO:0016705">
    <property type="term" value="F:oxidoreductase activity, acting on paired donors, with incorporation or reduction of molecular oxygen"/>
    <property type="evidence" value="ECO:0007669"/>
    <property type="project" value="InterPro"/>
</dbReference>
<dbReference type="PANTHER" id="PTHR24292">
    <property type="entry name" value="CYTOCHROME P450"/>
    <property type="match status" value="1"/>
</dbReference>
<dbReference type="AlphaFoldDB" id="A0AAD8EFH6"/>
<dbReference type="PROSITE" id="PS00086">
    <property type="entry name" value="CYTOCHROME_P450"/>
    <property type="match status" value="1"/>
</dbReference>
<evidence type="ECO:0000313" key="15">
    <source>
        <dbReference type="EMBL" id="KAJ9587924.1"/>
    </source>
</evidence>
<comment type="similarity">
    <text evidence="4 14">Belongs to the cytochrome P450 family.</text>
</comment>
<evidence type="ECO:0000256" key="6">
    <source>
        <dbReference type="ARBA" id="ARBA00022723"/>
    </source>
</evidence>
<evidence type="ECO:0000256" key="8">
    <source>
        <dbReference type="ARBA" id="ARBA00022848"/>
    </source>
</evidence>
<dbReference type="CDD" id="cd11056">
    <property type="entry name" value="CYP6-like"/>
    <property type="match status" value="1"/>
</dbReference>
<dbReference type="Gene3D" id="1.10.630.10">
    <property type="entry name" value="Cytochrome P450"/>
    <property type="match status" value="1"/>
</dbReference>
<comment type="cofactor">
    <cofactor evidence="1 13">
        <name>heme</name>
        <dbReference type="ChEBI" id="CHEBI:30413"/>
    </cofactor>
</comment>